<proteinExistence type="predicted"/>
<organism evidence="3 4">
    <name type="scientific">Hwanghaeella grinnelliae</name>
    <dbReference type="NCBI Taxonomy" id="2500179"/>
    <lineage>
        <taxon>Bacteria</taxon>
        <taxon>Pseudomonadati</taxon>
        <taxon>Pseudomonadota</taxon>
        <taxon>Alphaproteobacteria</taxon>
        <taxon>Rhodospirillales</taxon>
        <taxon>Rhodospirillaceae</taxon>
        <taxon>Hwanghaeella</taxon>
    </lineage>
</organism>
<dbReference type="RefSeq" id="WP_127768044.1">
    <property type="nucleotide sequence ID" value="NZ_SADE01000004.1"/>
</dbReference>
<dbReference type="InterPro" id="IPR018389">
    <property type="entry name" value="DctP_fam"/>
</dbReference>
<sequence>MQILRNAATAAVLGLALAGASSSAWAADYTLRIQTHLSAESLNGKNAQQFADDVERMSGGRIDIEMFYSGSVVKSTETFDAAANGVLDGDMTGGAYQTGKNPAFQFLGDIMGGYETPWQQYSWLYYGGGMEKAQKLYNSYGMQLIGWWIPGQESLSSSKPLPGPAALKDWKFRSPPGMETEIFAELGASPIVMDFGEVFSALETKIIDGADASNVTTNKSIGIYDLVKHATYPGFHSMPSDHLAINKDVWDDLPDDLKAIVEVAMQKLSFHNSMSFEVAMGKTATEIQKEGVTLYNWSQKDREEFRNFAQKKWQEWGDKSPEARELVDSHVSFMKEIGLLK</sequence>
<feature type="signal peptide" evidence="2">
    <location>
        <begin position="1"/>
        <end position="26"/>
    </location>
</feature>
<dbReference type="NCBIfam" id="NF037995">
    <property type="entry name" value="TRAP_S1"/>
    <property type="match status" value="1"/>
</dbReference>
<dbReference type="EMBL" id="SADE01000004">
    <property type="protein sequence ID" value="RVU34014.1"/>
    <property type="molecule type" value="Genomic_DNA"/>
</dbReference>
<dbReference type="GO" id="GO:0055085">
    <property type="term" value="P:transmembrane transport"/>
    <property type="evidence" value="ECO:0007669"/>
    <property type="project" value="InterPro"/>
</dbReference>
<dbReference type="CDD" id="cd13604">
    <property type="entry name" value="PBP2_TRAP_ketoacid_lactate_like"/>
    <property type="match status" value="1"/>
</dbReference>
<dbReference type="Proteomes" id="UP000287447">
    <property type="component" value="Unassembled WGS sequence"/>
</dbReference>
<dbReference type="OrthoDB" id="9769764at2"/>
<feature type="chain" id="PRO_5018601357" evidence="2">
    <location>
        <begin position="27"/>
        <end position="341"/>
    </location>
</feature>
<comment type="caution">
    <text evidence="3">The sequence shown here is derived from an EMBL/GenBank/DDBJ whole genome shotgun (WGS) entry which is preliminary data.</text>
</comment>
<dbReference type="InterPro" id="IPR038404">
    <property type="entry name" value="TRAP_DctP_sf"/>
</dbReference>
<keyword evidence="4" id="KW-1185">Reference proteome</keyword>
<dbReference type="Pfam" id="PF03480">
    <property type="entry name" value="DctP"/>
    <property type="match status" value="1"/>
</dbReference>
<evidence type="ECO:0000256" key="2">
    <source>
        <dbReference type="SAM" id="SignalP"/>
    </source>
</evidence>
<dbReference type="PANTHER" id="PTHR33376:SF5">
    <property type="entry name" value="EXTRACYTOPLASMIC SOLUTE RECEPTOR PROTEIN"/>
    <property type="match status" value="1"/>
</dbReference>
<evidence type="ECO:0000313" key="4">
    <source>
        <dbReference type="Proteomes" id="UP000287447"/>
    </source>
</evidence>
<name>A0A3S2VMR1_9PROT</name>
<dbReference type="PANTHER" id="PTHR33376">
    <property type="match status" value="1"/>
</dbReference>
<evidence type="ECO:0000256" key="1">
    <source>
        <dbReference type="ARBA" id="ARBA00022729"/>
    </source>
</evidence>
<accession>A0A3S2VMR1</accession>
<reference evidence="4" key="1">
    <citation type="submission" date="2019-01" db="EMBL/GenBank/DDBJ databases">
        <title>Gri0909 isolated from a small marine red alga.</title>
        <authorList>
            <person name="Kim J."/>
            <person name="Jeong S.E."/>
            <person name="Jeon C.O."/>
        </authorList>
    </citation>
    <scope>NUCLEOTIDE SEQUENCE [LARGE SCALE GENOMIC DNA]</scope>
    <source>
        <strain evidence="4">Gri0909</strain>
    </source>
</reference>
<keyword evidence="1 2" id="KW-0732">Signal</keyword>
<evidence type="ECO:0000313" key="3">
    <source>
        <dbReference type="EMBL" id="RVU34014.1"/>
    </source>
</evidence>
<gene>
    <name evidence="3" type="ORF">EOI86_23110</name>
</gene>
<dbReference type="Gene3D" id="3.40.190.170">
    <property type="entry name" value="Bacterial extracellular solute-binding protein, family 7"/>
    <property type="match status" value="1"/>
</dbReference>
<protein>
    <submittedName>
        <fullName evidence="3">TRAP transporter substrate-binding protein</fullName>
    </submittedName>
</protein>
<dbReference type="AlphaFoldDB" id="A0A3S2VMR1"/>